<evidence type="ECO:0000259" key="14">
    <source>
        <dbReference type="PROSITE" id="PS51469"/>
    </source>
</evidence>
<dbReference type="GO" id="GO:0034975">
    <property type="term" value="P:protein folding in endoplasmic reticulum"/>
    <property type="evidence" value="ECO:0007669"/>
    <property type="project" value="TreeGrafter"/>
</dbReference>
<keyword evidence="11" id="KW-0175">Coiled coil</keyword>
<comment type="similarity">
    <text evidence="9">Belongs to the SLP1 family.</text>
</comment>
<dbReference type="PANTHER" id="PTHR12953">
    <property type="entry name" value="MEMBRANE PROTEIN CH1 RELATED"/>
    <property type="match status" value="1"/>
</dbReference>
<protein>
    <submittedName>
        <fullName evidence="15">SUN domain-containing ossification factor</fullName>
    </submittedName>
</protein>
<name>A0A8D8L3Y1_CULPI</name>
<evidence type="ECO:0000256" key="5">
    <source>
        <dbReference type="ARBA" id="ARBA00022989"/>
    </source>
</evidence>
<dbReference type="Gene3D" id="2.60.120.260">
    <property type="entry name" value="Galactose-binding domain-like"/>
    <property type="match status" value="1"/>
</dbReference>
<keyword evidence="3" id="KW-0732">Signal</keyword>
<feature type="coiled-coil region" evidence="11">
    <location>
        <begin position="844"/>
        <end position="889"/>
    </location>
</feature>
<proteinExistence type="inferred from homology"/>
<evidence type="ECO:0000256" key="11">
    <source>
        <dbReference type="SAM" id="Coils"/>
    </source>
</evidence>
<feature type="region of interest" description="Disordered" evidence="12">
    <location>
        <begin position="207"/>
        <end position="257"/>
    </location>
</feature>
<feature type="region of interest" description="Disordered" evidence="12">
    <location>
        <begin position="1118"/>
        <end position="1282"/>
    </location>
</feature>
<organism evidence="15">
    <name type="scientific">Culex pipiens</name>
    <name type="common">House mosquito</name>
    <dbReference type="NCBI Taxonomy" id="7175"/>
    <lineage>
        <taxon>Eukaryota</taxon>
        <taxon>Metazoa</taxon>
        <taxon>Ecdysozoa</taxon>
        <taxon>Arthropoda</taxon>
        <taxon>Hexapoda</taxon>
        <taxon>Insecta</taxon>
        <taxon>Pterygota</taxon>
        <taxon>Neoptera</taxon>
        <taxon>Endopterygota</taxon>
        <taxon>Diptera</taxon>
        <taxon>Nematocera</taxon>
        <taxon>Culicoidea</taxon>
        <taxon>Culicidae</taxon>
        <taxon>Culicinae</taxon>
        <taxon>Culicini</taxon>
        <taxon>Culex</taxon>
        <taxon>Culex</taxon>
    </lineage>
</organism>
<dbReference type="InterPro" id="IPR012919">
    <property type="entry name" value="SUN_dom"/>
</dbReference>
<feature type="compositionally biased region" description="Low complexity" evidence="12">
    <location>
        <begin position="1130"/>
        <end position="1140"/>
    </location>
</feature>
<feature type="region of interest" description="Disordered" evidence="12">
    <location>
        <begin position="525"/>
        <end position="546"/>
    </location>
</feature>
<keyword evidence="7" id="KW-0325">Glycoprotein</keyword>
<feature type="compositionally biased region" description="Pro residues" evidence="12">
    <location>
        <begin position="743"/>
        <end position="752"/>
    </location>
</feature>
<feature type="transmembrane region" description="Helical" evidence="13">
    <location>
        <begin position="7"/>
        <end position="28"/>
    </location>
</feature>
<dbReference type="SUPFAM" id="SSF49785">
    <property type="entry name" value="Galactose-binding domain-like"/>
    <property type="match status" value="1"/>
</dbReference>
<feature type="compositionally biased region" description="Basic and acidic residues" evidence="12">
    <location>
        <begin position="1063"/>
        <end position="1077"/>
    </location>
</feature>
<feature type="compositionally biased region" description="Basic residues" evidence="12">
    <location>
        <begin position="1017"/>
        <end position="1028"/>
    </location>
</feature>
<dbReference type="EMBL" id="HBUE01235211">
    <property type="protein sequence ID" value="CAG6546844.1"/>
    <property type="molecule type" value="Transcribed_RNA"/>
</dbReference>
<feature type="compositionally biased region" description="Polar residues" evidence="12">
    <location>
        <begin position="1032"/>
        <end position="1043"/>
    </location>
</feature>
<feature type="compositionally biased region" description="Basic and acidic residues" evidence="12">
    <location>
        <begin position="129"/>
        <end position="146"/>
    </location>
</feature>
<feature type="compositionally biased region" description="Basic residues" evidence="12">
    <location>
        <begin position="118"/>
        <end position="128"/>
    </location>
</feature>
<evidence type="ECO:0000256" key="10">
    <source>
        <dbReference type="ARBA" id="ARBA00064635"/>
    </source>
</evidence>
<evidence type="ECO:0000313" key="15">
    <source>
        <dbReference type="EMBL" id="CAG6599027.1"/>
    </source>
</evidence>
<evidence type="ECO:0000256" key="9">
    <source>
        <dbReference type="ARBA" id="ARBA00061226"/>
    </source>
</evidence>
<reference evidence="15" key="1">
    <citation type="submission" date="2021-05" db="EMBL/GenBank/DDBJ databases">
        <authorList>
            <person name="Alioto T."/>
            <person name="Alioto T."/>
            <person name="Gomez Garrido J."/>
        </authorList>
    </citation>
    <scope>NUCLEOTIDE SEQUENCE</scope>
</reference>
<dbReference type="GO" id="GO:0005789">
    <property type="term" value="C:endoplasmic reticulum membrane"/>
    <property type="evidence" value="ECO:0007669"/>
    <property type="project" value="UniProtKB-SubCell"/>
</dbReference>
<dbReference type="Pfam" id="PF07738">
    <property type="entry name" value="Sad1_UNC"/>
    <property type="match status" value="1"/>
</dbReference>
<feature type="compositionally biased region" description="Basic and acidic residues" evidence="12">
    <location>
        <begin position="41"/>
        <end position="70"/>
    </location>
</feature>
<evidence type="ECO:0000256" key="3">
    <source>
        <dbReference type="ARBA" id="ARBA00022729"/>
    </source>
</evidence>
<accession>A0A8D8L3Y1</accession>
<keyword evidence="5 13" id="KW-1133">Transmembrane helix</keyword>
<feature type="region of interest" description="Disordered" evidence="12">
    <location>
        <begin position="296"/>
        <end position="317"/>
    </location>
</feature>
<evidence type="ECO:0000256" key="12">
    <source>
        <dbReference type="SAM" id="MobiDB-lite"/>
    </source>
</evidence>
<feature type="region of interest" description="Disordered" evidence="12">
    <location>
        <begin position="671"/>
        <end position="783"/>
    </location>
</feature>
<dbReference type="PROSITE" id="PS51469">
    <property type="entry name" value="SUN"/>
    <property type="match status" value="1"/>
</dbReference>
<dbReference type="EMBL" id="HBUE01342122">
    <property type="protein sequence ID" value="CAG6599027.1"/>
    <property type="molecule type" value="Transcribed_RNA"/>
</dbReference>
<comment type="subunit">
    <text evidence="10">Interacts with EMP65.</text>
</comment>
<dbReference type="InterPro" id="IPR008979">
    <property type="entry name" value="Galactose-bd-like_sf"/>
</dbReference>
<dbReference type="FunFam" id="2.60.120.260:FF:000099">
    <property type="entry name" value="Uncharacterized protein, isoform C"/>
    <property type="match status" value="1"/>
</dbReference>
<dbReference type="EMBL" id="HBUE01342123">
    <property type="protein sequence ID" value="CAG6599028.1"/>
    <property type="molecule type" value="Transcribed_RNA"/>
</dbReference>
<feature type="region of interest" description="Disordered" evidence="12">
    <location>
        <begin position="1008"/>
        <end position="1088"/>
    </location>
</feature>
<dbReference type="EMBL" id="HBUE01235212">
    <property type="protein sequence ID" value="CAG6546845.1"/>
    <property type="molecule type" value="Transcribed_RNA"/>
</dbReference>
<keyword evidence="6 13" id="KW-0472">Membrane</keyword>
<evidence type="ECO:0000256" key="1">
    <source>
        <dbReference type="ARBA" id="ARBA00004389"/>
    </source>
</evidence>
<feature type="compositionally biased region" description="Polar residues" evidence="12">
    <location>
        <begin position="525"/>
        <end position="542"/>
    </location>
</feature>
<dbReference type="PANTHER" id="PTHR12953:SF0">
    <property type="entry name" value="SUN DOMAIN-CONTAINING OSSIFICATION FACTOR"/>
    <property type="match status" value="1"/>
</dbReference>
<sequence>MKPRLCYTYCTLLLILLVSSGMLFILVASEASKPLGHHEHHHQEEHSPRVPTTEHEPHPEESSPEKKPSGDDPSAFQPPPSPLEVNVQSVRRAPSGVNEVGGGENAGSDPPGRDGVRKVRKKTQRTSRRKDMLTEKPAKPDEPPDLKEVIFLETVSKNAGVTDSGLQDIPGTPSMITLVDYQTSEMNIESKLEENIEATLKNITHQLGEPVAAADEVTGEPDEKQAEEVPAQPSEQPTLLDDKINDSGGGSAEDRVVEDVQNITTKESNLTEENPMPVFSEWAQKQMAEAEKKLGEHVNASEKKRSAKPPGHKMPPLKLRAKNYAAPDCGAKIIASNPEAQSTGSVLTSHKDEYLLNPCTSKIWFVVELCEPVQAERVELANFELFSSSPKDFSVAVSNRFPTRDWSNVGKFTAKDERDVQNFNLHPHLFGKFVRVEIHSHYNSEHYCPVSLFRVYGTSEFEAFETDNTPSLGDEGDDDEELLVAGGSTGKNVDGVDGNDRNILKSASDAVMNIVKKAAKVLGKTNENNSLSNDTEPSGGDQNETDTELGVVLHGLSQPQCRVHCFTLPYQPRCVSCSPELRDRVEQTMSCKHNLLTSLLAIDLISASFDESQHLLCANILGFCLDESVQQSSQNINRSVINLLPADTIAAFCNIRAYEKGLLKAVVTEKPPSAPTTAEQTTSTVTTESPTKVVQEEPTLTTIPAAKPVTKDEPTTSRPATSSEADPETPPKDNVNIFNVPEEAPPLEPPPSAGSEQRMEEPLIVPPPSEVAPDDDVHSSQEDLDDSLLLDHHDGGIPMITTTTTPTPGSPAAGQKVQPESVFLRLSNRIKALERNMSLSGQYLEELSRRYRKQVEELQQSHAKTLHEIEEQTRRMHESEATLREENERLRAEFVGFRDSILSWKNITIGLVGFAVVNIVMVCALVRSCGGGGSGARGESERDSIDRELAQVSASGKPIRERLLRRKSIDGVIGGSVQSVAGGTLRKKRPSEEALNISGTYENLLIDDGGGDSAKVERKKGRNKHRKVSAPAMTQSQLPQVNGKSKRAASVEPPAVKAVTKTELMRTESAPEPRKPSPEAVTSLDDTNRIDEIPFLEDNDEFIIPTASDLSYNEFVPDSEATKTGNGMLSSTSSIDSKSTKSGKGRRLSSPAFFKSSLLRSSRKSSGKKSTPSQNVSSASSNTSSSAGSSNVRISINVHSPSARAVEDDADSCQVDGSTTTNNNSSNGWEWYKLKKSSSQDKFTKRKSKSESPEADVVGNGSALKSSLSFNGGADGKSANGGSFRRLFRKVF</sequence>
<evidence type="ECO:0000256" key="13">
    <source>
        <dbReference type="SAM" id="Phobius"/>
    </source>
</evidence>
<evidence type="ECO:0000256" key="6">
    <source>
        <dbReference type="ARBA" id="ARBA00023136"/>
    </source>
</evidence>
<feature type="compositionally biased region" description="Low complexity" evidence="12">
    <location>
        <begin position="1168"/>
        <end position="1192"/>
    </location>
</feature>
<feature type="region of interest" description="Disordered" evidence="12">
    <location>
        <begin position="35"/>
        <end position="146"/>
    </location>
</feature>
<evidence type="ECO:0000256" key="8">
    <source>
        <dbReference type="ARBA" id="ARBA00046288"/>
    </source>
</evidence>
<feature type="compositionally biased region" description="Low complexity" evidence="12">
    <location>
        <begin position="675"/>
        <end position="691"/>
    </location>
</feature>
<evidence type="ECO:0000256" key="7">
    <source>
        <dbReference type="ARBA" id="ARBA00023180"/>
    </source>
</evidence>
<evidence type="ECO:0000256" key="2">
    <source>
        <dbReference type="ARBA" id="ARBA00022692"/>
    </source>
</evidence>
<keyword evidence="4" id="KW-0256">Endoplasmic reticulum</keyword>
<comment type="subcellular location">
    <subcellularLocation>
        <location evidence="8">Endomembrane system</location>
        <topology evidence="8">Single-pass type I membrane protein</topology>
    </subcellularLocation>
    <subcellularLocation>
        <location evidence="1">Endoplasmic reticulum membrane</location>
        <topology evidence="1">Single-pass membrane protein</topology>
    </subcellularLocation>
</comment>
<feature type="domain" description="SUN" evidence="14">
    <location>
        <begin position="299"/>
        <end position="460"/>
    </location>
</feature>
<keyword evidence="2 13" id="KW-0812">Transmembrane</keyword>
<evidence type="ECO:0000256" key="4">
    <source>
        <dbReference type="ARBA" id="ARBA00022824"/>
    </source>
</evidence>
<dbReference type="InterPro" id="IPR045120">
    <property type="entry name" value="Suco/Slp1-like"/>
</dbReference>
<feature type="compositionally biased region" description="Low complexity" evidence="12">
    <location>
        <begin position="1218"/>
        <end position="1227"/>
    </location>
</feature>